<organism evidence="1 2">
    <name type="scientific">Haemonchus contortus</name>
    <name type="common">Barber pole worm</name>
    <dbReference type="NCBI Taxonomy" id="6289"/>
    <lineage>
        <taxon>Eukaryota</taxon>
        <taxon>Metazoa</taxon>
        <taxon>Ecdysozoa</taxon>
        <taxon>Nematoda</taxon>
        <taxon>Chromadorea</taxon>
        <taxon>Rhabditida</taxon>
        <taxon>Rhabditina</taxon>
        <taxon>Rhabditomorpha</taxon>
        <taxon>Strongyloidea</taxon>
        <taxon>Trichostrongylidae</taxon>
        <taxon>Haemonchus</taxon>
    </lineage>
</organism>
<dbReference type="AlphaFoldDB" id="A0A7I4Z5Q9"/>
<accession>A0A7I4Z5Q9</accession>
<dbReference type="WBParaSite" id="HCON_00188770-00001">
    <property type="protein sequence ID" value="HCON_00188770-00001"/>
    <property type="gene ID" value="HCON_00188770"/>
</dbReference>
<evidence type="ECO:0000313" key="2">
    <source>
        <dbReference type="WBParaSite" id="HCON_00188770-00001"/>
    </source>
</evidence>
<proteinExistence type="predicted"/>
<dbReference type="Proteomes" id="UP000025227">
    <property type="component" value="Unplaced"/>
</dbReference>
<evidence type="ECO:0000313" key="1">
    <source>
        <dbReference type="Proteomes" id="UP000025227"/>
    </source>
</evidence>
<keyword evidence="1" id="KW-1185">Reference proteome</keyword>
<name>A0A7I4Z5Q9_HAECO</name>
<sequence length="108" mass="12992">MRIQYANAILSGSRKCVGAIPFWGYILELTLCDICSDDRWIRAVTDRIPRDIKRTPRWPPTRWSDFFTKALNERNVDPRVPEAIHWMTLARDRDEWKRYWRPLEENDG</sequence>
<protein>
    <submittedName>
        <fullName evidence="2">Uncharacterized protein</fullName>
    </submittedName>
</protein>
<reference evidence="2" key="1">
    <citation type="submission" date="2020-12" db="UniProtKB">
        <authorList>
            <consortium name="WormBaseParasite"/>
        </authorList>
    </citation>
    <scope>IDENTIFICATION</scope>
    <source>
        <strain evidence="2">MHco3</strain>
    </source>
</reference>